<dbReference type="AlphaFoldDB" id="A0A0E9RX89"/>
<feature type="region of interest" description="Disordered" evidence="1">
    <location>
        <begin position="1"/>
        <end position="21"/>
    </location>
</feature>
<reference evidence="2" key="1">
    <citation type="submission" date="2014-11" db="EMBL/GenBank/DDBJ databases">
        <authorList>
            <person name="Amaro Gonzalez C."/>
        </authorList>
    </citation>
    <scope>NUCLEOTIDE SEQUENCE</scope>
</reference>
<proteinExistence type="predicted"/>
<evidence type="ECO:0000256" key="1">
    <source>
        <dbReference type="SAM" id="MobiDB-lite"/>
    </source>
</evidence>
<protein>
    <submittedName>
        <fullName evidence="2">Uncharacterized protein</fullName>
    </submittedName>
</protein>
<accession>A0A0E9RX89</accession>
<evidence type="ECO:0000313" key="2">
    <source>
        <dbReference type="EMBL" id="JAH33756.1"/>
    </source>
</evidence>
<sequence length="21" mass="2415">MLNKGKKKIQTKMNHKSETAV</sequence>
<reference evidence="2" key="2">
    <citation type="journal article" date="2015" name="Fish Shellfish Immunol.">
        <title>Early steps in the European eel (Anguilla anguilla)-Vibrio vulnificus interaction in the gills: Role of the RtxA13 toxin.</title>
        <authorList>
            <person name="Callol A."/>
            <person name="Pajuelo D."/>
            <person name="Ebbesson L."/>
            <person name="Teles M."/>
            <person name="MacKenzie S."/>
            <person name="Amaro C."/>
        </authorList>
    </citation>
    <scope>NUCLEOTIDE SEQUENCE</scope>
</reference>
<name>A0A0E9RX89_ANGAN</name>
<feature type="compositionally biased region" description="Basic residues" evidence="1">
    <location>
        <begin position="1"/>
        <end position="14"/>
    </location>
</feature>
<dbReference type="EMBL" id="GBXM01074821">
    <property type="protein sequence ID" value="JAH33756.1"/>
    <property type="molecule type" value="Transcribed_RNA"/>
</dbReference>
<organism evidence="2">
    <name type="scientific">Anguilla anguilla</name>
    <name type="common">European freshwater eel</name>
    <name type="synonym">Muraena anguilla</name>
    <dbReference type="NCBI Taxonomy" id="7936"/>
    <lineage>
        <taxon>Eukaryota</taxon>
        <taxon>Metazoa</taxon>
        <taxon>Chordata</taxon>
        <taxon>Craniata</taxon>
        <taxon>Vertebrata</taxon>
        <taxon>Euteleostomi</taxon>
        <taxon>Actinopterygii</taxon>
        <taxon>Neopterygii</taxon>
        <taxon>Teleostei</taxon>
        <taxon>Anguilliformes</taxon>
        <taxon>Anguillidae</taxon>
        <taxon>Anguilla</taxon>
    </lineage>
</organism>